<accession>M2TDC3</accession>
<dbReference type="AlphaFoldDB" id="M2TDC3"/>
<comment type="caution">
    <text evidence="3">The sequence shown here is derived from an EMBL/GenBank/DDBJ whole genome shotgun (WGS) entry which is preliminary data.</text>
</comment>
<dbReference type="InterPro" id="IPR036249">
    <property type="entry name" value="Thioredoxin-like_sf"/>
</dbReference>
<dbReference type="SFLD" id="SFLDG00358">
    <property type="entry name" value="Main_(cytGST)"/>
    <property type="match status" value="1"/>
</dbReference>
<dbReference type="SUPFAM" id="SSF47616">
    <property type="entry name" value="GST C-terminal domain-like"/>
    <property type="match status" value="1"/>
</dbReference>
<dbReference type="PATRIC" id="fig|1234595.3.peg.438"/>
<evidence type="ECO:0000259" key="1">
    <source>
        <dbReference type="PROSITE" id="PS50404"/>
    </source>
</evidence>
<sequence length="215" mass="23888">MLCGLMKLYDMVKAPNPRRVRIFLAEKGIDVERQEVDIPSGQNRQPDYLTRVRRGVVPALELDDGTIIDESIAICRYFEALQPDPPLFGSDPLGIARIESWQRRIEFDGMINVAAIFRNTAPHFAERAAPGAAPNTAQIPAMAERGLSLLPGFWSLLDEQLADTPFIAGPNFSVADITGLVTVDFAKWVKQRIPDDAPNVQRWYEQVSARPSATA</sequence>
<feature type="domain" description="GST C-terminal" evidence="2">
    <location>
        <begin position="91"/>
        <end position="215"/>
    </location>
</feature>
<dbReference type="SUPFAM" id="SSF52833">
    <property type="entry name" value="Thioredoxin-like"/>
    <property type="match status" value="1"/>
</dbReference>
<name>M2TDC3_9SPHN</name>
<dbReference type="PROSITE" id="PS50405">
    <property type="entry name" value="GST_CTER"/>
    <property type="match status" value="1"/>
</dbReference>
<dbReference type="PANTHER" id="PTHR44051">
    <property type="entry name" value="GLUTATHIONE S-TRANSFERASE-RELATED"/>
    <property type="match status" value="1"/>
</dbReference>
<dbReference type="PANTHER" id="PTHR44051:SF8">
    <property type="entry name" value="GLUTATHIONE S-TRANSFERASE GSTA"/>
    <property type="match status" value="1"/>
</dbReference>
<dbReference type="InterPro" id="IPR036282">
    <property type="entry name" value="Glutathione-S-Trfase_C_sf"/>
</dbReference>
<evidence type="ECO:0000313" key="3">
    <source>
        <dbReference type="EMBL" id="EMD84509.1"/>
    </source>
</evidence>
<reference evidence="3 4" key="1">
    <citation type="journal article" date="2013" name="Genome Announc.">
        <title>Draft Genome Sequence of Strain JLT2015T, Belonging to the Family Sphingomonadaceae of the Alphaproteobacteria.</title>
        <authorList>
            <person name="Tang K."/>
            <person name="Liu K."/>
            <person name="Li S."/>
            <person name="Jiao N."/>
        </authorList>
    </citation>
    <scope>NUCLEOTIDE SEQUENCE [LARGE SCALE GENOMIC DNA]</scope>
    <source>
        <strain evidence="3 4">JLT2015</strain>
    </source>
</reference>
<dbReference type="InterPro" id="IPR004045">
    <property type="entry name" value="Glutathione_S-Trfase_N"/>
</dbReference>
<dbReference type="Proteomes" id="UP000011717">
    <property type="component" value="Unassembled WGS sequence"/>
</dbReference>
<dbReference type="PROSITE" id="PS50404">
    <property type="entry name" value="GST_NTER"/>
    <property type="match status" value="1"/>
</dbReference>
<feature type="domain" description="GST N-terminal" evidence="1">
    <location>
        <begin position="4"/>
        <end position="86"/>
    </location>
</feature>
<dbReference type="Gene3D" id="3.40.30.10">
    <property type="entry name" value="Glutaredoxin"/>
    <property type="match status" value="1"/>
</dbReference>
<gene>
    <name evidence="3" type="ORF">C725_0439</name>
</gene>
<dbReference type="CDD" id="cd03051">
    <property type="entry name" value="GST_N_GTT2_like"/>
    <property type="match status" value="1"/>
</dbReference>
<dbReference type="InterPro" id="IPR034345">
    <property type="entry name" value="Gtt2-like_N"/>
</dbReference>
<dbReference type="Gene3D" id="1.20.1050.10">
    <property type="match status" value="1"/>
</dbReference>
<dbReference type="SFLD" id="SFLDS00019">
    <property type="entry name" value="Glutathione_Transferase_(cytos"/>
    <property type="match status" value="1"/>
</dbReference>
<dbReference type="InterPro" id="IPR010987">
    <property type="entry name" value="Glutathione-S-Trfase_C-like"/>
</dbReference>
<keyword evidence="4" id="KW-1185">Reference proteome</keyword>
<dbReference type="GO" id="GO:0016740">
    <property type="term" value="F:transferase activity"/>
    <property type="evidence" value="ECO:0007669"/>
    <property type="project" value="UniProtKB-KW"/>
</dbReference>
<dbReference type="Pfam" id="PF13409">
    <property type="entry name" value="GST_N_2"/>
    <property type="match status" value="1"/>
</dbReference>
<dbReference type="InterPro" id="IPR004046">
    <property type="entry name" value="GST_C"/>
</dbReference>
<evidence type="ECO:0000259" key="2">
    <source>
        <dbReference type="PROSITE" id="PS50405"/>
    </source>
</evidence>
<keyword evidence="3" id="KW-0808">Transferase</keyword>
<evidence type="ECO:0000313" key="4">
    <source>
        <dbReference type="Proteomes" id="UP000011717"/>
    </source>
</evidence>
<organism evidence="3 4">
    <name type="scientific">Pacificimonas flava</name>
    <dbReference type="NCBI Taxonomy" id="1234595"/>
    <lineage>
        <taxon>Bacteria</taxon>
        <taxon>Pseudomonadati</taxon>
        <taxon>Pseudomonadota</taxon>
        <taxon>Alphaproteobacteria</taxon>
        <taxon>Sphingomonadales</taxon>
        <taxon>Sphingosinicellaceae</taxon>
        <taxon>Pacificimonas</taxon>
    </lineage>
</organism>
<dbReference type="Pfam" id="PF14497">
    <property type="entry name" value="GST_C_3"/>
    <property type="match status" value="1"/>
</dbReference>
<proteinExistence type="predicted"/>
<dbReference type="EMBL" id="AMRV01000001">
    <property type="protein sequence ID" value="EMD84509.1"/>
    <property type="molecule type" value="Genomic_DNA"/>
</dbReference>
<dbReference type="InterPro" id="IPR040079">
    <property type="entry name" value="Glutathione_S-Trfase"/>
</dbReference>
<protein>
    <submittedName>
        <fullName evidence="3">Glutathione S-transferase</fullName>
    </submittedName>
</protein>